<evidence type="ECO:0000256" key="8">
    <source>
        <dbReference type="SAM" id="Phobius"/>
    </source>
</evidence>
<feature type="transmembrane region" description="Helical" evidence="8">
    <location>
        <begin position="328"/>
        <end position="350"/>
    </location>
</feature>
<evidence type="ECO:0000256" key="4">
    <source>
        <dbReference type="ARBA" id="ARBA00022679"/>
    </source>
</evidence>
<sequence>MKNKIIILTLLGCLLLTFIPKDFPPALNADEAAFGYNAYSLAETARDEYGSFLPLRLKSFGDYKLPLYSYLSIPFVKIYGLNEFSTRLLAQFSGLGLVILLYLLALKVFKSQSVAVITLLMASVSPWIQLFANQAHETTLATVFIAATLLLLITYIQTKKLSHWAGSILCLGLALFSYHSAKVVFPFLLLAQVYWLIKNKGWHQLKTQTSAKVLIVFAVVVLGAFSYSEIKTPPARVTNLFLFSHPNIDLVTNEAKIEARFSPFQFRAIVGLREFAARYFSYFSPEFLVIKGDDNPRFGYSYLSPLNFLEYLFFVLGLYYLFRLKHSFRYLLIMMLLSVPLASSLSWQVYSLSRTHALIVAILPLSAYGLYSLFKHHQVLLIGSVTLSIGLSMLSLYFLNFHYPKRALAVRAWQAGYQELTNYLQDNDSQYSRFYITKKNGQPYIMLLFYLNYPPAKYHQQARLSAPDEYGFGQVEGFDKYVFNFATPDNKAQNSYIGYPDDFDETELKTLKLKEIKVKTETMFLIAD</sequence>
<feature type="transmembrane region" description="Helical" evidence="8">
    <location>
        <begin position="357"/>
        <end position="374"/>
    </location>
</feature>
<evidence type="ECO:0000256" key="1">
    <source>
        <dbReference type="ARBA" id="ARBA00004651"/>
    </source>
</evidence>
<dbReference type="GO" id="GO:0005886">
    <property type="term" value="C:plasma membrane"/>
    <property type="evidence" value="ECO:0007669"/>
    <property type="project" value="UniProtKB-SubCell"/>
</dbReference>
<feature type="transmembrane region" description="Helical" evidence="8">
    <location>
        <begin position="88"/>
        <end position="106"/>
    </location>
</feature>
<evidence type="ECO:0000256" key="2">
    <source>
        <dbReference type="ARBA" id="ARBA00022475"/>
    </source>
</evidence>
<dbReference type="Proteomes" id="UP000178450">
    <property type="component" value="Unassembled WGS sequence"/>
</dbReference>
<feature type="transmembrane region" description="Helical" evidence="8">
    <location>
        <begin position="209"/>
        <end position="227"/>
    </location>
</feature>
<feature type="transmembrane region" description="Helical" evidence="8">
    <location>
        <begin position="138"/>
        <end position="156"/>
    </location>
</feature>
<evidence type="ECO:0000256" key="5">
    <source>
        <dbReference type="ARBA" id="ARBA00022692"/>
    </source>
</evidence>
<dbReference type="PANTHER" id="PTHR33908:SF11">
    <property type="entry name" value="MEMBRANE PROTEIN"/>
    <property type="match status" value="1"/>
</dbReference>
<keyword evidence="3" id="KW-0328">Glycosyltransferase</keyword>
<feature type="transmembrane region" description="Helical" evidence="8">
    <location>
        <begin position="300"/>
        <end position="322"/>
    </location>
</feature>
<dbReference type="EMBL" id="MGBG01000015">
    <property type="protein sequence ID" value="OGK64760.1"/>
    <property type="molecule type" value="Genomic_DNA"/>
</dbReference>
<name>A0A1F7KA97_9BACT</name>
<evidence type="ECO:0000256" key="7">
    <source>
        <dbReference type="ARBA" id="ARBA00023136"/>
    </source>
</evidence>
<feature type="domain" description="Glycosyltransferase RgtA/B/C/D-like" evidence="9">
    <location>
        <begin position="66"/>
        <end position="221"/>
    </location>
</feature>
<evidence type="ECO:0000256" key="3">
    <source>
        <dbReference type="ARBA" id="ARBA00022676"/>
    </source>
</evidence>
<dbReference type="InterPro" id="IPR038731">
    <property type="entry name" value="RgtA/B/C-like"/>
</dbReference>
<dbReference type="GO" id="GO:0009103">
    <property type="term" value="P:lipopolysaccharide biosynthetic process"/>
    <property type="evidence" value="ECO:0007669"/>
    <property type="project" value="UniProtKB-ARBA"/>
</dbReference>
<dbReference type="PANTHER" id="PTHR33908">
    <property type="entry name" value="MANNOSYLTRANSFERASE YKCB-RELATED"/>
    <property type="match status" value="1"/>
</dbReference>
<evidence type="ECO:0000256" key="6">
    <source>
        <dbReference type="ARBA" id="ARBA00022989"/>
    </source>
</evidence>
<evidence type="ECO:0000313" key="11">
    <source>
        <dbReference type="Proteomes" id="UP000178450"/>
    </source>
</evidence>
<keyword evidence="6 8" id="KW-1133">Transmembrane helix</keyword>
<dbReference type="GO" id="GO:0016763">
    <property type="term" value="F:pentosyltransferase activity"/>
    <property type="evidence" value="ECO:0007669"/>
    <property type="project" value="TreeGrafter"/>
</dbReference>
<reference evidence="10 11" key="1">
    <citation type="journal article" date="2016" name="Nat. Commun.">
        <title>Thousands of microbial genomes shed light on interconnected biogeochemical processes in an aquifer system.</title>
        <authorList>
            <person name="Anantharaman K."/>
            <person name="Brown C.T."/>
            <person name="Hug L.A."/>
            <person name="Sharon I."/>
            <person name="Castelle C.J."/>
            <person name="Probst A.J."/>
            <person name="Thomas B.C."/>
            <person name="Singh A."/>
            <person name="Wilkins M.J."/>
            <person name="Karaoz U."/>
            <person name="Brodie E.L."/>
            <person name="Williams K.H."/>
            <person name="Hubbard S.S."/>
            <person name="Banfield J.F."/>
        </authorList>
    </citation>
    <scope>NUCLEOTIDE SEQUENCE [LARGE SCALE GENOMIC DNA]</scope>
</reference>
<protein>
    <recommendedName>
        <fullName evidence="9">Glycosyltransferase RgtA/B/C/D-like domain-containing protein</fullName>
    </recommendedName>
</protein>
<organism evidence="10 11">
    <name type="scientific">Candidatus Roizmanbacteria bacterium RIFOXYA1_FULL_41_12</name>
    <dbReference type="NCBI Taxonomy" id="1802082"/>
    <lineage>
        <taxon>Bacteria</taxon>
        <taxon>Candidatus Roizmaniibacteriota</taxon>
    </lineage>
</organism>
<comment type="subcellular location">
    <subcellularLocation>
        <location evidence="1">Cell membrane</location>
        <topology evidence="1">Multi-pass membrane protein</topology>
    </subcellularLocation>
</comment>
<evidence type="ECO:0000313" key="10">
    <source>
        <dbReference type="EMBL" id="OGK64760.1"/>
    </source>
</evidence>
<feature type="transmembrane region" description="Helical" evidence="8">
    <location>
        <begin position="380"/>
        <end position="399"/>
    </location>
</feature>
<proteinExistence type="predicted"/>
<keyword evidence="5 8" id="KW-0812">Transmembrane</keyword>
<dbReference type="InterPro" id="IPR050297">
    <property type="entry name" value="LipidA_mod_glycosyltrf_83"/>
</dbReference>
<evidence type="ECO:0000259" key="9">
    <source>
        <dbReference type="Pfam" id="PF13231"/>
    </source>
</evidence>
<dbReference type="AlphaFoldDB" id="A0A1F7KA97"/>
<feature type="transmembrane region" description="Helical" evidence="8">
    <location>
        <begin position="168"/>
        <end position="197"/>
    </location>
</feature>
<keyword evidence="4" id="KW-0808">Transferase</keyword>
<keyword evidence="7 8" id="KW-0472">Membrane</keyword>
<dbReference type="Pfam" id="PF13231">
    <property type="entry name" value="PMT_2"/>
    <property type="match status" value="1"/>
</dbReference>
<comment type="caution">
    <text evidence="10">The sequence shown here is derived from an EMBL/GenBank/DDBJ whole genome shotgun (WGS) entry which is preliminary data.</text>
</comment>
<keyword evidence="2" id="KW-1003">Cell membrane</keyword>
<gene>
    <name evidence="10" type="ORF">A2209_00315</name>
</gene>
<feature type="transmembrane region" description="Helical" evidence="8">
    <location>
        <begin position="113"/>
        <end position="132"/>
    </location>
</feature>
<accession>A0A1F7KA97</accession>